<dbReference type="InterPro" id="IPR036010">
    <property type="entry name" value="2Fe-2S_ferredoxin-like_sf"/>
</dbReference>
<dbReference type="Pfam" id="PF00111">
    <property type="entry name" value="Fer2"/>
    <property type="match status" value="1"/>
</dbReference>
<dbReference type="InterPro" id="IPR042259">
    <property type="entry name" value="Raco-like_middle_sf"/>
</dbReference>
<dbReference type="Gene3D" id="3.30.420.480">
    <property type="entry name" value="Domain of unknown function (DUF4445)"/>
    <property type="match status" value="1"/>
</dbReference>
<dbReference type="InterPro" id="IPR052911">
    <property type="entry name" value="Corrinoid_activation_enz"/>
</dbReference>
<dbReference type="EMBL" id="DTFV01000079">
    <property type="protein sequence ID" value="HGI30772.1"/>
    <property type="molecule type" value="Genomic_DNA"/>
</dbReference>
<proteinExistence type="predicted"/>
<dbReference type="AlphaFoldDB" id="A0A7V3YGQ5"/>
<dbReference type="InterPro" id="IPR012675">
    <property type="entry name" value="Beta-grasp_dom_sf"/>
</dbReference>
<dbReference type="Gene3D" id="3.10.20.30">
    <property type="match status" value="1"/>
</dbReference>
<dbReference type="PANTHER" id="PTHR42895">
    <property type="entry name" value="IRON-SULFUR CLUSTER-BINDING PROTEIN-RELATED"/>
    <property type="match status" value="1"/>
</dbReference>
<dbReference type="InterPro" id="IPR001041">
    <property type="entry name" value="2Fe-2S_ferredoxin-type"/>
</dbReference>
<dbReference type="SUPFAM" id="SSF54292">
    <property type="entry name" value="2Fe-2S ferredoxin-like"/>
    <property type="match status" value="1"/>
</dbReference>
<comment type="caution">
    <text evidence="2">The sequence shown here is derived from an EMBL/GenBank/DDBJ whole genome shotgun (WGS) entry which is preliminary data.</text>
</comment>
<evidence type="ECO:0000259" key="1">
    <source>
        <dbReference type="PROSITE" id="PS51085"/>
    </source>
</evidence>
<dbReference type="PROSITE" id="PS51085">
    <property type="entry name" value="2FE2S_FER_2"/>
    <property type="match status" value="1"/>
</dbReference>
<dbReference type="InterPro" id="IPR027980">
    <property type="entry name" value="RACo_C"/>
</dbReference>
<gene>
    <name evidence="2" type="ORF">ENV30_05630</name>
</gene>
<protein>
    <submittedName>
        <fullName evidence="2">DUF4445 domain-containing protein</fullName>
    </submittedName>
</protein>
<sequence>MVRIKVLPLGKTLEGEEAENLFLLFQRKNIPLESYCGGVGSCGKCVVRIVQGEVSPPTSQEVRHLGERIGEGFRLACQVVPLGDVVCDVSASFEDTKPLVLGSPEEGNETFSVDDVPVRRKILRLHKPSLHSPTSLKEELEGMVSLSSFERVALSGLSLLGEKDEETFEVLWDERAVFAVRTPPKETILGLAFDLGTTTVACELLDLASGRVLAWEGALNRQVRFGADVISRLRAVQERFENLEALQRDVVETMNALAGVVCQQARLDPKDVVAVSVCGNTVMEHLFLGLSPLSIGVVPFVPVLREGYVLRAGELALSVHPGAQVYVFPAVAGYVGGDVLAGLGAFGVHEAERTILYIDIGTNGETVLVHRGEVFACGTAAGPAFEGAGVRFGMRASLGAIHAFRFEQGRLSFSTIGGVPPRGICGTGLLDLMAGLLAFGLLSSTGRFRRQAEWASFFEEERGERRFIVSRDPLIFVTEKDIENLQLALGAMKAGRDILLKEAHLKKEDIEEVILAGAFGSFIKPESARILGLIPQKALARSVGNAALLGARKALVSLRFRDEVERLARRVHYIELSARRDFEDAFCDALLFES</sequence>
<dbReference type="InterPro" id="IPR041414">
    <property type="entry name" value="Raco-like_middle"/>
</dbReference>
<organism evidence="2">
    <name type="scientific">Candidatus Caldatribacterium californiense</name>
    <dbReference type="NCBI Taxonomy" id="1454726"/>
    <lineage>
        <taxon>Bacteria</taxon>
        <taxon>Pseudomonadati</taxon>
        <taxon>Atribacterota</taxon>
        <taxon>Atribacteria</taxon>
        <taxon>Atribacterales</taxon>
        <taxon>Candidatus Caldatribacteriaceae</taxon>
        <taxon>Candidatus Caldatribacterium</taxon>
    </lineage>
</organism>
<dbReference type="GO" id="GO:0051536">
    <property type="term" value="F:iron-sulfur cluster binding"/>
    <property type="evidence" value="ECO:0007669"/>
    <property type="project" value="InterPro"/>
</dbReference>
<dbReference type="Pfam" id="PF14574">
    <property type="entry name" value="RACo_C_ter"/>
    <property type="match status" value="1"/>
</dbReference>
<evidence type="ECO:0000313" key="2">
    <source>
        <dbReference type="EMBL" id="HGI30772.1"/>
    </source>
</evidence>
<dbReference type="PANTHER" id="PTHR42895:SF2">
    <property type="entry name" value="IRON-SULFUR CLUSTER PROTEIN"/>
    <property type="match status" value="1"/>
</dbReference>
<name>A0A7V3YGQ5_9BACT</name>
<dbReference type="CDD" id="cd00207">
    <property type="entry name" value="fer2"/>
    <property type="match status" value="1"/>
</dbReference>
<reference evidence="2" key="1">
    <citation type="journal article" date="2020" name="mSystems">
        <title>Genome- and Community-Level Interaction Insights into Carbon Utilization and Element Cycling Functions of Hydrothermarchaeota in Hydrothermal Sediment.</title>
        <authorList>
            <person name="Zhou Z."/>
            <person name="Liu Y."/>
            <person name="Xu W."/>
            <person name="Pan J."/>
            <person name="Luo Z.H."/>
            <person name="Li M."/>
        </authorList>
    </citation>
    <scope>NUCLEOTIDE SEQUENCE [LARGE SCALE GENOMIC DNA]</scope>
    <source>
        <strain evidence="2">SpSt-747</strain>
    </source>
</reference>
<feature type="domain" description="2Fe-2S ferredoxin-type" evidence="1">
    <location>
        <begin position="2"/>
        <end position="97"/>
    </location>
</feature>
<accession>A0A7V3YGQ5</accession>
<dbReference type="Pfam" id="PF17651">
    <property type="entry name" value="Raco_middle"/>
    <property type="match status" value="1"/>
</dbReference>